<reference evidence="2" key="2">
    <citation type="submission" date="2002-01" db="EMBL/GenBank/DDBJ databases">
        <title>Oryza sativa nipponbare(GA3) genomic DNA, chromosome 8, PAC clone:P0528B09.</title>
        <authorList>
            <person name="Sasaki T."/>
            <person name="Matsumoto T."/>
            <person name="Yamamoto K."/>
        </authorList>
    </citation>
    <scope>NUCLEOTIDE SEQUENCE</scope>
</reference>
<reference evidence="1" key="1">
    <citation type="submission" date="2002-01" db="EMBL/GenBank/DDBJ databases">
        <title>Oryza sativa nipponbare(GA3) genomic DNA, chromosome 8, PAC clone:P0524F03.</title>
        <authorList>
            <person name="Sasaki T."/>
            <person name="Matsumoto T."/>
            <person name="Yamamoto K."/>
        </authorList>
    </citation>
    <scope>NUCLEOTIDE SEQUENCE</scope>
</reference>
<dbReference type="EMBL" id="AP004702">
    <property type="protein sequence ID" value="BAD09898.1"/>
    <property type="molecule type" value="Genomic_DNA"/>
</dbReference>
<accession>Q6Z9F5</accession>
<dbReference type="EMBL" id="AP004703">
    <property type="protein sequence ID" value="BAD09912.1"/>
    <property type="molecule type" value="Genomic_DNA"/>
</dbReference>
<reference evidence="3" key="3">
    <citation type="journal article" date="2005" name="Nature">
        <title>The map-based sequence of the rice genome.</title>
        <authorList>
            <consortium name="International rice genome sequencing project (IRGSP)"/>
            <person name="Matsumoto T."/>
            <person name="Wu J."/>
            <person name="Kanamori H."/>
            <person name="Katayose Y."/>
            <person name="Fujisawa M."/>
            <person name="Namiki N."/>
            <person name="Mizuno H."/>
            <person name="Yamamoto K."/>
            <person name="Antonio B.A."/>
            <person name="Baba T."/>
            <person name="Sakata K."/>
            <person name="Nagamura Y."/>
            <person name="Aoki H."/>
            <person name="Arikawa K."/>
            <person name="Arita K."/>
            <person name="Bito T."/>
            <person name="Chiden Y."/>
            <person name="Fujitsuka N."/>
            <person name="Fukunaka R."/>
            <person name="Hamada M."/>
            <person name="Harada C."/>
            <person name="Hayashi A."/>
            <person name="Hijishita S."/>
            <person name="Honda M."/>
            <person name="Hosokawa S."/>
            <person name="Ichikawa Y."/>
            <person name="Idonuma A."/>
            <person name="Iijima M."/>
            <person name="Ikeda M."/>
            <person name="Ikeno M."/>
            <person name="Ito K."/>
            <person name="Ito S."/>
            <person name="Ito T."/>
            <person name="Ito Y."/>
            <person name="Ito Y."/>
            <person name="Iwabuchi A."/>
            <person name="Kamiya K."/>
            <person name="Karasawa W."/>
            <person name="Kurita K."/>
            <person name="Katagiri S."/>
            <person name="Kikuta A."/>
            <person name="Kobayashi H."/>
            <person name="Kobayashi N."/>
            <person name="Machita K."/>
            <person name="Maehara T."/>
            <person name="Masukawa M."/>
            <person name="Mizubayashi T."/>
            <person name="Mukai Y."/>
            <person name="Nagasaki H."/>
            <person name="Nagata Y."/>
            <person name="Naito S."/>
            <person name="Nakashima M."/>
            <person name="Nakama Y."/>
            <person name="Nakamichi Y."/>
            <person name="Nakamura M."/>
            <person name="Meguro A."/>
            <person name="Negishi M."/>
            <person name="Ohta I."/>
            <person name="Ohta T."/>
            <person name="Okamoto M."/>
            <person name="Ono N."/>
            <person name="Saji S."/>
            <person name="Sakaguchi M."/>
            <person name="Sakai K."/>
            <person name="Shibata M."/>
            <person name="Shimokawa T."/>
            <person name="Song J."/>
            <person name="Takazaki Y."/>
            <person name="Terasawa K."/>
            <person name="Tsugane M."/>
            <person name="Tsuji K."/>
            <person name="Ueda S."/>
            <person name="Waki K."/>
            <person name="Yamagata H."/>
            <person name="Yamamoto M."/>
            <person name="Yamamoto S."/>
            <person name="Yamane H."/>
            <person name="Yoshiki S."/>
            <person name="Yoshihara R."/>
            <person name="Yukawa K."/>
            <person name="Zhong H."/>
            <person name="Yano M."/>
            <person name="Yuan Q."/>
            <person name="Ouyang S."/>
            <person name="Liu J."/>
            <person name="Jones K.M."/>
            <person name="Gansberger K."/>
            <person name="Moffat K."/>
            <person name="Hill J."/>
            <person name="Bera J."/>
            <person name="Fadrosh D."/>
            <person name="Jin S."/>
            <person name="Johri S."/>
            <person name="Kim M."/>
            <person name="Overton L."/>
            <person name="Reardon M."/>
            <person name="Tsitrin T."/>
            <person name="Vuong H."/>
            <person name="Weaver B."/>
            <person name="Ciecko A."/>
            <person name="Tallon L."/>
            <person name="Jackson J."/>
            <person name="Pai G."/>
            <person name="Aken S.V."/>
            <person name="Utterback T."/>
            <person name="Reidmuller S."/>
            <person name="Feldblyum T."/>
            <person name="Hsiao J."/>
            <person name="Zismann V."/>
            <person name="Iobst S."/>
            <person name="de Vazeille A.R."/>
            <person name="Buell C.R."/>
            <person name="Ying K."/>
            <person name="Li Y."/>
            <person name="Lu T."/>
            <person name="Huang Y."/>
            <person name="Zhao Q."/>
            <person name="Feng Q."/>
            <person name="Zhang L."/>
            <person name="Zhu J."/>
            <person name="Weng Q."/>
            <person name="Mu J."/>
            <person name="Lu Y."/>
            <person name="Fan D."/>
            <person name="Liu Y."/>
            <person name="Guan J."/>
            <person name="Zhang Y."/>
            <person name="Yu S."/>
            <person name="Liu X."/>
            <person name="Zhang Y."/>
            <person name="Hong G."/>
            <person name="Han B."/>
            <person name="Choisne N."/>
            <person name="Demange N."/>
            <person name="Orjeda G."/>
            <person name="Samain S."/>
            <person name="Cattolico L."/>
            <person name="Pelletier E."/>
            <person name="Couloux A."/>
            <person name="Segurens B."/>
            <person name="Wincker P."/>
            <person name="D'Hont A."/>
            <person name="Scarpelli C."/>
            <person name="Weissenbach J."/>
            <person name="Salanoubat M."/>
            <person name="Quetier F."/>
            <person name="Yu Y."/>
            <person name="Kim H.R."/>
            <person name="Rambo T."/>
            <person name="Currie J."/>
            <person name="Collura K."/>
            <person name="Luo M."/>
            <person name="Yang T."/>
            <person name="Ammiraju J.S.S."/>
            <person name="Engler F."/>
            <person name="Soderlund C."/>
            <person name="Wing R.A."/>
            <person name="Palmer L.E."/>
            <person name="de la Bastide M."/>
            <person name="Spiegel L."/>
            <person name="Nascimento L."/>
            <person name="Zutavern T."/>
            <person name="O'Shaughnessy A."/>
            <person name="Dike S."/>
            <person name="Dedhia N."/>
            <person name="Preston R."/>
            <person name="Balija V."/>
            <person name="McCombie W.R."/>
            <person name="Chow T."/>
            <person name="Chen H."/>
            <person name="Chung M."/>
            <person name="Chen C."/>
            <person name="Shaw J."/>
            <person name="Wu H."/>
            <person name="Hsiao K."/>
            <person name="Chao Y."/>
            <person name="Chu M."/>
            <person name="Cheng C."/>
            <person name="Hour A."/>
            <person name="Lee P."/>
            <person name="Lin S."/>
            <person name="Lin Y."/>
            <person name="Liou J."/>
            <person name="Liu S."/>
            <person name="Hsing Y."/>
            <person name="Raghuvanshi S."/>
            <person name="Mohanty A."/>
            <person name="Bharti A.K."/>
            <person name="Gaur A."/>
            <person name="Gupta V."/>
            <person name="Kumar D."/>
            <person name="Ravi V."/>
            <person name="Vij S."/>
            <person name="Kapur A."/>
            <person name="Khurana P."/>
            <person name="Khurana P."/>
            <person name="Khurana J.P."/>
            <person name="Tyagi A.K."/>
            <person name="Gaikwad K."/>
            <person name="Singh A."/>
            <person name="Dalal V."/>
            <person name="Srivastava S."/>
            <person name="Dixit A."/>
            <person name="Pal A.K."/>
            <person name="Ghazi I.A."/>
            <person name="Yadav M."/>
            <person name="Pandit A."/>
            <person name="Bhargava A."/>
            <person name="Sureshbabu K."/>
            <person name="Batra K."/>
            <person name="Sharma T.R."/>
            <person name="Mohapatra T."/>
            <person name="Singh N.K."/>
            <person name="Messing J."/>
            <person name="Nelson A.B."/>
            <person name="Fuks G."/>
            <person name="Kavchok S."/>
            <person name="Keizer G."/>
            <person name="Linton E."/>
            <person name="Llaca V."/>
            <person name="Song R."/>
            <person name="Tanyolac B."/>
            <person name="Young S."/>
            <person name="Ho-Il K."/>
            <person name="Hahn J.H."/>
            <person name="Sangsakoo G."/>
            <person name="Vanavichit A."/>
            <person name="de Mattos Luiz.A.T."/>
            <person name="Zimmer P.D."/>
            <person name="Malone G."/>
            <person name="Dellagostin O."/>
            <person name="de Oliveira A.C."/>
            <person name="Bevan M."/>
            <person name="Bancroft I."/>
            <person name="Minx P."/>
            <person name="Cordum H."/>
            <person name="Wilson R."/>
            <person name="Cheng Z."/>
            <person name="Jin W."/>
            <person name="Jiang J."/>
            <person name="Leong S.A."/>
            <person name="Iwama H."/>
            <person name="Gojobori T."/>
            <person name="Itoh T."/>
            <person name="Niimura Y."/>
            <person name="Fujii Y."/>
            <person name="Habara T."/>
            <person name="Sakai H."/>
            <person name="Sato Y."/>
            <person name="Wilson G."/>
            <person name="Kumar K."/>
            <person name="McCouch S."/>
            <person name="Juretic N."/>
            <person name="Hoen D."/>
            <person name="Wright S."/>
            <person name="Bruskiewich R."/>
            <person name="Bureau T."/>
            <person name="Miyao A."/>
            <person name="Hirochika H."/>
            <person name="Nishikawa T."/>
            <person name="Kadowaki K."/>
            <person name="Sugiura M."/>
            <person name="Burr B."/>
            <person name="Sasaki T."/>
        </authorList>
    </citation>
    <scope>NUCLEOTIDE SEQUENCE [LARGE SCALE GENOMIC DNA]</scope>
    <source>
        <strain evidence="3">cv. Nipponbare</strain>
    </source>
</reference>
<sequence>MPPSPTRALDETRYLIYQLLCRGWQRRACGQRFSFLATPAAAIAPATSVTAIAVATARTRANDRRAGWLWMEGLVSLQNATTRGAGSGRRRVGVSGRIAATAAYHVACTVIGGSAWSRGSPMRTDFTEGTVSGGVGKLRNRTEVGNDLVVLEPM</sequence>
<dbReference type="Proteomes" id="UP000000763">
    <property type="component" value="Chromosome 8"/>
</dbReference>
<reference evidence="3" key="4">
    <citation type="journal article" date="2008" name="Nucleic Acids Res.">
        <title>The rice annotation project database (RAP-DB): 2008 update.</title>
        <authorList>
            <consortium name="The rice annotation project (RAP)"/>
        </authorList>
    </citation>
    <scope>GENOME REANNOTATION</scope>
    <source>
        <strain evidence="3">cv. Nipponbare</strain>
    </source>
</reference>
<evidence type="ECO:0000313" key="1">
    <source>
        <dbReference type="EMBL" id="BAD09898.1"/>
    </source>
</evidence>
<protein>
    <submittedName>
        <fullName evidence="2">Uncharacterized protein</fullName>
    </submittedName>
</protein>
<evidence type="ECO:0000313" key="2">
    <source>
        <dbReference type="EMBL" id="BAD09912.1"/>
    </source>
</evidence>
<organism evidence="2 3">
    <name type="scientific">Oryza sativa subsp. japonica</name>
    <name type="common">Rice</name>
    <dbReference type="NCBI Taxonomy" id="39947"/>
    <lineage>
        <taxon>Eukaryota</taxon>
        <taxon>Viridiplantae</taxon>
        <taxon>Streptophyta</taxon>
        <taxon>Embryophyta</taxon>
        <taxon>Tracheophyta</taxon>
        <taxon>Spermatophyta</taxon>
        <taxon>Magnoliopsida</taxon>
        <taxon>Liliopsida</taxon>
        <taxon>Poales</taxon>
        <taxon>Poaceae</taxon>
        <taxon>BOP clade</taxon>
        <taxon>Oryzoideae</taxon>
        <taxon>Oryzeae</taxon>
        <taxon>Oryzinae</taxon>
        <taxon>Oryza</taxon>
        <taxon>Oryza sativa</taxon>
    </lineage>
</organism>
<name>Q6Z9F5_ORYSJ</name>
<gene>
    <name evidence="1" type="ORF">P0524F03.50</name>
    <name evidence="2" type="ORF">P0528B09.23</name>
</gene>
<dbReference type="AlphaFoldDB" id="Q6Z9F5"/>
<proteinExistence type="predicted"/>
<evidence type="ECO:0000313" key="3">
    <source>
        <dbReference type="Proteomes" id="UP000000763"/>
    </source>
</evidence>